<dbReference type="RefSeq" id="WP_169036498.1">
    <property type="nucleotide sequence ID" value="NZ_LANA01000002.1"/>
</dbReference>
<reference evidence="6 7" key="1">
    <citation type="submission" date="2019-07" db="EMBL/GenBank/DDBJ databases">
        <title>SAR11 Genome Evolution.</title>
        <authorList>
            <person name="Giovannoni S."/>
        </authorList>
    </citation>
    <scope>NUCLEOTIDE SEQUENCE [LARGE SCALE GENOMIC DNA]</scope>
    <source>
        <strain evidence="6 7">HTCC9565</strain>
    </source>
</reference>
<proteinExistence type="inferred from homology"/>
<dbReference type="InterPro" id="IPR000888">
    <property type="entry name" value="RmlC-like"/>
</dbReference>
<comment type="pathway">
    <text evidence="5">Carbohydrate biosynthesis; dTDP-L-rhamnose biosynthesis.</text>
</comment>
<evidence type="ECO:0000256" key="3">
    <source>
        <dbReference type="ARBA" id="ARBA00012098"/>
    </source>
</evidence>
<dbReference type="CDD" id="cd00438">
    <property type="entry name" value="cupin_RmlC"/>
    <property type="match status" value="1"/>
</dbReference>
<keyword evidence="7" id="KW-1185">Reference proteome</keyword>
<dbReference type="NCBIfam" id="TIGR01221">
    <property type="entry name" value="rmlC"/>
    <property type="match status" value="1"/>
</dbReference>
<dbReference type="EC" id="5.1.3.13" evidence="3 5"/>
<dbReference type="Gene3D" id="2.60.120.10">
    <property type="entry name" value="Jelly Rolls"/>
    <property type="match status" value="1"/>
</dbReference>
<dbReference type="SUPFAM" id="SSF51182">
    <property type="entry name" value="RmlC-like cupins"/>
    <property type="match status" value="1"/>
</dbReference>
<dbReference type="InterPro" id="IPR014710">
    <property type="entry name" value="RmlC-like_jellyroll"/>
</dbReference>
<evidence type="ECO:0000313" key="6">
    <source>
        <dbReference type="EMBL" id="NMN67999.1"/>
    </source>
</evidence>
<comment type="subunit">
    <text evidence="5">Homodimer.</text>
</comment>
<comment type="function">
    <text evidence="2 5">Catalyzes the epimerization of the C3' and C5'positions of dTDP-6-deoxy-D-xylo-4-hexulose, forming dTDP-6-deoxy-L-lyxo-4-hexulose.</text>
</comment>
<evidence type="ECO:0000256" key="1">
    <source>
        <dbReference type="ARBA" id="ARBA00001298"/>
    </source>
</evidence>
<comment type="similarity">
    <text evidence="5">Belongs to the dTDP-4-dehydrorhamnose 3,5-epimerase family.</text>
</comment>
<dbReference type="Pfam" id="PF00908">
    <property type="entry name" value="dTDP_sugar_isom"/>
    <property type="match status" value="1"/>
</dbReference>
<dbReference type="Proteomes" id="UP001166004">
    <property type="component" value="Unassembled WGS sequence"/>
</dbReference>
<evidence type="ECO:0000313" key="7">
    <source>
        <dbReference type="Proteomes" id="UP001166004"/>
    </source>
</evidence>
<evidence type="ECO:0000256" key="2">
    <source>
        <dbReference type="ARBA" id="ARBA00001997"/>
    </source>
</evidence>
<gene>
    <name evidence="6" type="ORF">VP91_00011540</name>
</gene>
<sequence>MKLIKTKITGLKILKTKIFKDKRGFLKEIFRKEVVNDEDFLFDIYSSSKKNVLRGLHIQTKNPQAKIITVTHGRIFDVAVDLRKKSKTYGKYFGIIISDNDDFSFYIPAGFAHGFVCLSTKCTVYYKNSKYRSPNFEVSVAWNDTDLNIKWPLKNPVLSSKDKNGLSFKDFKKLYR</sequence>
<keyword evidence="5" id="KW-0413">Isomerase</keyword>
<dbReference type="EMBL" id="LANA01000002">
    <property type="protein sequence ID" value="NMN67999.1"/>
    <property type="molecule type" value="Genomic_DNA"/>
</dbReference>
<comment type="caution">
    <text evidence="6">The sequence shown here is derived from an EMBL/GenBank/DDBJ whole genome shotgun (WGS) entry which is preliminary data.</text>
</comment>
<comment type="catalytic activity">
    <reaction evidence="1 5">
        <text>dTDP-4-dehydro-6-deoxy-alpha-D-glucose = dTDP-4-dehydro-beta-L-rhamnose</text>
        <dbReference type="Rhea" id="RHEA:16969"/>
        <dbReference type="ChEBI" id="CHEBI:57649"/>
        <dbReference type="ChEBI" id="CHEBI:62830"/>
        <dbReference type="EC" id="5.1.3.13"/>
    </reaction>
</comment>
<evidence type="ECO:0000256" key="4">
    <source>
        <dbReference type="ARBA" id="ARBA00019595"/>
    </source>
</evidence>
<dbReference type="PANTHER" id="PTHR21047:SF2">
    <property type="entry name" value="THYMIDINE DIPHOSPHO-4-KETO-RHAMNOSE 3,5-EPIMERASE"/>
    <property type="match status" value="1"/>
</dbReference>
<accession>A0ABX1T3J5</accession>
<organism evidence="6 7">
    <name type="scientific">Pelagibacter ubique</name>
    <dbReference type="NCBI Taxonomy" id="198252"/>
    <lineage>
        <taxon>Bacteria</taxon>
        <taxon>Pseudomonadati</taxon>
        <taxon>Pseudomonadota</taxon>
        <taxon>Alphaproteobacteria</taxon>
        <taxon>Candidatus Pelagibacterales</taxon>
        <taxon>Candidatus Pelagibacteraceae</taxon>
        <taxon>Candidatus Pelagibacter</taxon>
    </lineage>
</organism>
<dbReference type="InterPro" id="IPR011051">
    <property type="entry name" value="RmlC_Cupin_sf"/>
</dbReference>
<evidence type="ECO:0000256" key="5">
    <source>
        <dbReference type="RuleBase" id="RU364069"/>
    </source>
</evidence>
<name>A0ABX1T3J5_PELUQ</name>
<dbReference type="PANTHER" id="PTHR21047">
    <property type="entry name" value="DTDP-6-DEOXY-D-GLUCOSE-3,5 EPIMERASE"/>
    <property type="match status" value="1"/>
</dbReference>
<protein>
    <recommendedName>
        <fullName evidence="4 5">dTDP-4-dehydrorhamnose 3,5-epimerase</fullName>
        <ecNumber evidence="3 5">5.1.3.13</ecNumber>
    </recommendedName>
    <alternativeName>
        <fullName evidence="5">Thymidine diphospho-4-keto-rhamnose 3,5-epimerase</fullName>
    </alternativeName>
</protein>